<dbReference type="STRING" id="768670.Calni_1035"/>
<accession>E4TI16</accession>
<keyword evidence="3" id="KW-1185">Reference proteome</keyword>
<reference key="1">
    <citation type="submission" date="2010-11" db="EMBL/GenBank/DDBJ databases">
        <title>The complete genome of chromosome of Calditerrivibrio nitroreducens DSM 19672.</title>
        <authorList>
            <consortium name="US DOE Joint Genome Institute (JGI-PGF)"/>
            <person name="Lucas S."/>
            <person name="Copeland A."/>
            <person name="Lapidus A."/>
            <person name="Bruce D."/>
            <person name="Goodwin L."/>
            <person name="Pitluck S."/>
            <person name="Kyrpides N."/>
            <person name="Mavromatis K."/>
            <person name="Ivanova N."/>
            <person name="Mikhailova N."/>
            <person name="Zeytun A."/>
            <person name="Brettin T."/>
            <person name="Detter J.C."/>
            <person name="Tapia R."/>
            <person name="Han C."/>
            <person name="Land M."/>
            <person name="Hauser L."/>
            <person name="Markowitz V."/>
            <person name="Cheng J.-F."/>
            <person name="Hugenholtz P."/>
            <person name="Woyke T."/>
            <person name="Wu D."/>
            <person name="Spring S."/>
            <person name="Schroeder M."/>
            <person name="Brambilla E."/>
            <person name="Klenk H.-P."/>
            <person name="Eisen J.A."/>
        </authorList>
    </citation>
    <scope>NUCLEOTIDE SEQUENCE [LARGE SCALE GENOMIC DNA]</scope>
    <source>
        <strain>DSM 19672</strain>
    </source>
</reference>
<dbReference type="Proteomes" id="UP000007039">
    <property type="component" value="Chromosome"/>
</dbReference>
<proteinExistence type="predicted"/>
<organism evidence="2 3">
    <name type="scientific">Calditerrivibrio nitroreducens (strain DSM 19672 / NBRC 101217 / Yu37-1)</name>
    <dbReference type="NCBI Taxonomy" id="768670"/>
    <lineage>
        <taxon>Bacteria</taxon>
        <taxon>Pseudomonadati</taxon>
        <taxon>Deferribacterota</taxon>
        <taxon>Deferribacteres</taxon>
        <taxon>Deferribacterales</taxon>
        <taxon>Calditerrivibrionaceae</taxon>
    </lineage>
</organism>
<dbReference type="RefSeq" id="WP_013451159.1">
    <property type="nucleotide sequence ID" value="NC_014758.1"/>
</dbReference>
<dbReference type="OrthoDB" id="9810732at2"/>
<evidence type="ECO:0000313" key="3">
    <source>
        <dbReference type="Proteomes" id="UP000007039"/>
    </source>
</evidence>
<dbReference type="EMBL" id="CP002347">
    <property type="protein sequence ID" value="ADR18946.1"/>
    <property type="molecule type" value="Genomic_DNA"/>
</dbReference>
<keyword evidence="1" id="KW-0812">Transmembrane</keyword>
<feature type="transmembrane region" description="Helical" evidence="1">
    <location>
        <begin position="55"/>
        <end position="79"/>
    </location>
</feature>
<gene>
    <name evidence="2" type="ordered locus">Calni_1035</name>
</gene>
<keyword evidence="1" id="KW-1133">Transmembrane helix</keyword>
<protein>
    <recommendedName>
        <fullName evidence="4">SPOR domain-containing protein</fullName>
    </recommendedName>
</protein>
<dbReference type="eggNOG" id="ENOG5030XBA">
    <property type="taxonomic scope" value="Bacteria"/>
</dbReference>
<dbReference type="KEGG" id="cni:Calni_1035"/>
<dbReference type="AlphaFoldDB" id="E4TI16"/>
<reference evidence="2 3" key="2">
    <citation type="journal article" date="2011" name="Stand. Genomic Sci.">
        <title>Complete genome sequence of Calditerrivibrio nitroreducens type strain (Yu37-1).</title>
        <authorList>
            <person name="Pitluck S."/>
            <person name="Sikorski J."/>
            <person name="Zeytun A."/>
            <person name="Lapidus A."/>
            <person name="Nolan M."/>
            <person name="Lucas S."/>
            <person name="Hammon N."/>
            <person name="Deshpande S."/>
            <person name="Cheng J.F."/>
            <person name="Tapia R."/>
            <person name="Han C."/>
            <person name="Goodwin L."/>
            <person name="Liolios K."/>
            <person name="Pagani I."/>
            <person name="Ivanova N."/>
            <person name="Mavromatis K."/>
            <person name="Pati A."/>
            <person name="Chen A."/>
            <person name="Palaniappan K."/>
            <person name="Hauser L."/>
            <person name="Chang Y.J."/>
            <person name="Jeffries C.D."/>
            <person name="Detter J.C."/>
            <person name="Brambilla E."/>
            <person name="Djao O.D."/>
            <person name="Rohde M."/>
            <person name="Spring S."/>
            <person name="Goker M."/>
            <person name="Woyke T."/>
            <person name="Bristow J."/>
            <person name="Eisen J.A."/>
            <person name="Markowitz V."/>
            <person name="Hugenholtz P."/>
            <person name="Kyrpides N.C."/>
            <person name="Klenk H.P."/>
            <person name="Land M."/>
        </authorList>
    </citation>
    <scope>NUCLEOTIDE SEQUENCE [LARGE SCALE GENOMIC DNA]</scope>
    <source>
        <strain evidence="3">DSM 19672 / NBRC 101217 / Yu37-1</strain>
    </source>
</reference>
<evidence type="ECO:0000313" key="2">
    <source>
        <dbReference type="EMBL" id="ADR18946.1"/>
    </source>
</evidence>
<dbReference type="HOGENOM" id="CLU_1014709_0_0_0"/>
<name>E4TI16_CALNY</name>
<sequence length="297" mass="34370">MIKLNLLRFLDKSFSEIYQITHGEIEYKEEEYDSVEISEEEPKEGKPLQNNRKKLIVVLSVVLGAVLLFSSVILVYFYYQTKVIEKQIAAKKNTLSPDKKVQKPKPADNIHKEVEPYNELNDFKPIGEIVFEEDKNIVANNPALSNYQKNVTVDNKTEAKYTQKKDDNKQYKYSLVIEDCYPGEIEKIKSVLKDTNLSYVSTEKGRVKLVVYKAYKYTEKSDVYIGNKPVNFLGYFYNKDEAVSFLRENSLKGIVTSKMEEVVVYKVEITPFNSESEISQFLVKTKLNNKKISVEKS</sequence>
<evidence type="ECO:0000256" key="1">
    <source>
        <dbReference type="SAM" id="Phobius"/>
    </source>
</evidence>
<keyword evidence="1" id="KW-0472">Membrane</keyword>
<evidence type="ECO:0008006" key="4">
    <source>
        <dbReference type="Google" id="ProtNLM"/>
    </source>
</evidence>